<dbReference type="InterPro" id="IPR002634">
    <property type="entry name" value="BolA"/>
</dbReference>
<dbReference type="InterPro" id="IPR052275">
    <property type="entry name" value="Mt_Fe-S_assembly_factor"/>
</dbReference>
<dbReference type="SUPFAM" id="SSF82657">
    <property type="entry name" value="BolA-like"/>
    <property type="match status" value="1"/>
</dbReference>
<feature type="region of interest" description="Disordered" evidence="3">
    <location>
        <begin position="104"/>
        <end position="130"/>
    </location>
</feature>
<evidence type="ECO:0000256" key="1">
    <source>
        <dbReference type="ARBA" id="ARBA00005578"/>
    </source>
</evidence>
<comment type="caution">
    <text evidence="4">The sequence shown here is derived from an EMBL/GenBank/DDBJ whole genome shotgun (WGS) entry which is preliminary data.</text>
</comment>
<name>A0AAV0BH15_PHAPC</name>
<organism evidence="4 5">
    <name type="scientific">Phakopsora pachyrhizi</name>
    <name type="common">Asian soybean rust disease fungus</name>
    <dbReference type="NCBI Taxonomy" id="170000"/>
    <lineage>
        <taxon>Eukaryota</taxon>
        <taxon>Fungi</taxon>
        <taxon>Dikarya</taxon>
        <taxon>Basidiomycota</taxon>
        <taxon>Pucciniomycotina</taxon>
        <taxon>Pucciniomycetes</taxon>
        <taxon>Pucciniales</taxon>
        <taxon>Phakopsoraceae</taxon>
        <taxon>Phakopsora</taxon>
    </lineage>
</organism>
<dbReference type="PANTHER" id="PTHR46188">
    <property type="entry name" value="BOLA-LIKE PROTEIN 3"/>
    <property type="match status" value="1"/>
</dbReference>
<dbReference type="GO" id="GO:0005759">
    <property type="term" value="C:mitochondrial matrix"/>
    <property type="evidence" value="ECO:0007669"/>
    <property type="project" value="TreeGrafter"/>
</dbReference>
<gene>
    <name evidence="4" type="ORF">PPACK8108_LOCUS19702</name>
</gene>
<dbReference type="Proteomes" id="UP001153365">
    <property type="component" value="Unassembled WGS sequence"/>
</dbReference>
<dbReference type="Gene3D" id="3.10.20.90">
    <property type="entry name" value="Phosphatidylinositol 3-kinase Catalytic Subunit, Chain A, domain 1"/>
    <property type="match status" value="1"/>
</dbReference>
<protein>
    <submittedName>
        <fullName evidence="4">Expressed protein</fullName>
    </submittedName>
</protein>
<sequence length="204" mass="23409">MLNHQKSSRMLSLITNLENSSRIKSVQFQLVKNRRIQFTGHRDYHHNQLHNSSTESELKSKNFLKVIRTKTNFMNGYVLIRPVLNYYHGLILCKKNNCCFYSSSSNSSHPNDSNSNPSRQENEDEEVSEHSIKKILTQKFPDGKVSVEDVSGGCGTFFTIQVIDKSFEETSTFNQHKLINKTLSRVIPKIHGLQVNNSSINFQS</sequence>
<keyword evidence="5" id="KW-1185">Reference proteome</keyword>
<accession>A0AAV0BH15</accession>
<proteinExistence type="inferred from homology"/>
<comment type="similarity">
    <text evidence="1 2">Belongs to the BolA/IbaG family.</text>
</comment>
<evidence type="ECO:0000256" key="3">
    <source>
        <dbReference type="SAM" id="MobiDB-lite"/>
    </source>
</evidence>
<dbReference type="EMBL" id="CALTRL010005715">
    <property type="protein sequence ID" value="CAH7685217.1"/>
    <property type="molecule type" value="Genomic_DNA"/>
</dbReference>
<dbReference type="AlphaFoldDB" id="A0AAV0BH15"/>
<dbReference type="InterPro" id="IPR036065">
    <property type="entry name" value="BolA-like_sf"/>
</dbReference>
<evidence type="ECO:0000256" key="2">
    <source>
        <dbReference type="RuleBase" id="RU003860"/>
    </source>
</evidence>
<dbReference type="PANTHER" id="PTHR46188:SF1">
    <property type="entry name" value="BOLA-LIKE PROTEIN 3"/>
    <property type="match status" value="1"/>
</dbReference>
<evidence type="ECO:0000313" key="4">
    <source>
        <dbReference type="EMBL" id="CAH7685217.1"/>
    </source>
</evidence>
<evidence type="ECO:0000313" key="5">
    <source>
        <dbReference type="Proteomes" id="UP001153365"/>
    </source>
</evidence>
<dbReference type="Pfam" id="PF01722">
    <property type="entry name" value="BolA"/>
    <property type="match status" value="1"/>
</dbReference>
<feature type="compositionally biased region" description="Low complexity" evidence="3">
    <location>
        <begin position="104"/>
        <end position="118"/>
    </location>
</feature>
<reference evidence="4" key="1">
    <citation type="submission" date="2022-06" db="EMBL/GenBank/DDBJ databases">
        <authorList>
            <consortium name="SYNGENTA / RWTH Aachen University"/>
        </authorList>
    </citation>
    <scope>NUCLEOTIDE SEQUENCE</scope>
</reference>